<dbReference type="Gene3D" id="1.25.10.20">
    <property type="entry name" value="Vitellinogen, superhelical"/>
    <property type="match status" value="1"/>
</dbReference>
<evidence type="ECO:0000256" key="2">
    <source>
        <dbReference type="ARBA" id="ARBA00023180"/>
    </source>
</evidence>
<comment type="caution">
    <text evidence="4">The sequence shown here is derived from an EMBL/GenBank/DDBJ whole genome shotgun (WGS) entry which is preliminary data.</text>
</comment>
<sequence length="630" mass="70560">MLIKELVETEQITGPKATWALAAIGYFAKTPTRELLRELMSLLKSGPFQSKKAVMQTTMVTVADLLNAVRGSPFKAAKRFPVSTLGEFCNRKDGVIINEFLPWLTGELESSQDTVDRIVILTAFGSLGVEEIVPILLPVIRGTPGKFDETTERIRAILSLHRVVFTIPEKIHPILANLASSITERPEVRMASLSLLLMSNAPQTYWKKFAGGTWFDPDHQVATFTHNLINSLTKIPPSSPLLKELLPIGGRYGVNIQLAEIVHMVNSDKMNFVVVITVYFTIHLEPMRVQLLSTSNTSMPQSQYASGNVPATKEINYSICYTSNRTWNNPNAYGFSKDVLELNDEKKITFGENCNQSGIRLTTKAYRDREAANAASESQQCFKNHTILSLYVSPECTEAQRTDQTYNNYELIAETENLSENANYWINTARQWIIYKLYPFTVKHIQGQFNAAHHSTVTIKHDFNTGTSNITFICPTETVVAVNVRIGDETVNQWARFSPLMFAYSKIFYPLNAGRNFIREASRLSSGGISEAKCVIGHDKVRTYDDVFYNHTINDCPHVLMTDCQKGSMIAVLAREGDQGKIVTVINGQDIIELNPTRDVTVNEGKTVHTKINQEASIFFDVIDEQSGAF</sequence>
<proteinExistence type="predicted"/>
<dbReference type="PANTHER" id="PTHR23345">
    <property type="entry name" value="VITELLOGENIN-RELATED"/>
    <property type="match status" value="1"/>
</dbReference>
<organism evidence="4 5">
    <name type="scientific">Daphnia magna</name>
    <dbReference type="NCBI Taxonomy" id="35525"/>
    <lineage>
        <taxon>Eukaryota</taxon>
        <taxon>Metazoa</taxon>
        <taxon>Ecdysozoa</taxon>
        <taxon>Arthropoda</taxon>
        <taxon>Crustacea</taxon>
        <taxon>Branchiopoda</taxon>
        <taxon>Diplostraca</taxon>
        <taxon>Cladocera</taxon>
        <taxon>Anomopoda</taxon>
        <taxon>Daphniidae</taxon>
        <taxon>Daphnia</taxon>
    </lineage>
</organism>
<protein>
    <recommendedName>
        <fullName evidence="3">Vitellogenin domain-containing protein</fullName>
    </recommendedName>
</protein>
<dbReference type="OrthoDB" id="160294at2759"/>
<evidence type="ECO:0000259" key="3">
    <source>
        <dbReference type="Pfam" id="PF01347"/>
    </source>
</evidence>
<evidence type="ECO:0000313" key="4">
    <source>
        <dbReference type="EMBL" id="KZS06496.1"/>
    </source>
</evidence>
<dbReference type="SUPFAM" id="SSF48431">
    <property type="entry name" value="Lipovitellin-phosvitin complex, superhelical domain"/>
    <property type="match status" value="1"/>
</dbReference>
<dbReference type="AlphaFoldDB" id="A0A164P448"/>
<dbReference type="InterPro" id="IPR011030">
    <property type="entry name" value="Lipovitellin_superhlx_dom"/>
</dbReference>
<dbReference type="PANTHER" id="PTHR23345:SF15">
    <property type="entry name" value="VITELLOGENIN 1-RELATED"/>
    <property type="match status" value="1"/>
</dbReference>
<keyword evidence="1" id="KW-1015">Disulfide bond</keyword>
<name>A0A164P448_9CRUS</name>
<dbReference type="STRING" id="35525.A0A164P448"/>
<feature type="domain" description="Vitellogenin" evidence="3">
    <location>
        <begin position="3"/>
        <end position="229"/>
    </location>
</feature>
<reference evidence="4 5" key="1">
    <citation type="submission" date="2016-03" db="EMBL/GenBank/DDBJ databases">
        <title>EvidentialGene: Evidence-directed Construction of Genes on Genomes.</title>
        <authorList>
            <person name="Gilbert D.G."/>
            <person name="Choi J.-H."/>
            <person name="Mockaitis K."/>
            <person name="Colbourne J."/>
            <person name="Pfrender M."/>
        </authorList>
    </citation>
    <scope>NUCLEOTIDE SEQUENCE [LARGE SCALE GENOMIC DNA]</scope>
    <source>
        <strain evidence="4 5">Xinb3</strain>
        <tissue evidence="4">Complete organism</tissue>
    </source>
</reference>
<keyword evidence="2" id="KW-0325">Glycoprotein</keyword>
<dbReference type="Proteomes" id="UP000076858">
    <property type="component" value="Unassembled WGS sequence"/>
</dbReference>
<dbReference type="EMBL" id="LRGB01002707">
    <property type="protein sequence ID" value="KZS06496.1"/>
    <property type="molecule type" value="Genomic_DNA"/>
</dbReference>
<gene>
    <name evidence="4" type="ORF">APZ42_030033</name>
</gene>
<accession>A0A164P448</accession>
<evidence type="ECO:0000256" key="1">
    <source>
        <dbReference type="ARBA" id="ARBA00023157"/>
    </source>
</evidence>
<dbReference type="Pfam" id="PF01347">
    <property type="entry name" value="Vitellogenin_N"/>
    <property type="match status" value="1"/>
</dbReference>
<dbReference type="GO" id="GO:0005319">
    <property type="term" value="F:lipid transporter activity"/>
    <property type="evidence" value="ECO:0007669"/>
    <property type="project" value="InterPro"/>
</dbReference>
<keyword evidence="5" id="KW-1185">Reference proteome</keyword>
<evidence type="ECO:0000313" key="5">
    <source>
        <dbReference type="Proteomes" id="UP000076858"/>
    </source>
</evidence>
<dbReference type="InterPro" id="IPR001747">
    <property type="entry name" value="Vitellogenin_N"/>
</dbReference>
<dbReference type="InterPro" id="IPR050733">
    <property type="entry name" value="Vitellogenin/Apolipophorin"/>
</dbReference>